<evidence type="ECO:0000313" key="2">
    <source>
        <dbReference type="EMBL" id="CRK94812.1"/>
    </source>
</evidence>
<reference evidence="2 3" key="1">
    <citation type="submission" date="2015-04" db="EMBL/GenBank/DDBJ databases">
        <authorList>
            <person name="Syromyatnikov M.Y."/>
            <person name="Popov V.N."/>
        </authorList>
    </citation>
    <scope>NUCLEOTIDE SEQUENCE [LARGE SCALE GENOMIC DNA]</scope>
</reference>
<name>A0A1J1I5E6_9DIPT</name>
<proteinExistence type="predicted"/>
<evidence type="ECO:0000313" key="3">
    <source>
        <dbReference type="Proteomes" id="UP000183832"/>
    </source>
</evidence>
<protein>
    <submittedName>
        <fullName evidence="2">CLUMA_CG008306, isoform A</fullName>
    </submittedName>
</protein>
<gene>
    <name evidence="2" type="ORF">CLUMA_CG008306</name>
</gene>
<feature type="region of interest" description="Disordered" evidence="1">
    <location>
        <begin position="1"/>
        <end position="36"/>
    </location>
</feature>
<dbReference type="EMBL" id="CVRI01000040">
    <property type="protein sequence ID" value="CRK94812.1"/>
    <property type="molecule type" value="Genomic_DNA"/>
</dbReference>
<dbReference type="AlphaFoldDB" id="A0A1J1I5E6"/>
<organism evidence="2 3">
    <name type="scientific">Clunio marinus</name>
    <dbReference type="NCBI Taxonomy" id="568069"/>
    <lineage>
        <taxon>Eukaryota</taxon>
        <taxon>Metazoa</taxon>
        <taxon>Ecdysozoa</taxon>
        <taxon>Arthropoda</taxon>
        <taxon>Hexapoda</taxon>
        <taxon>Insecta</taxon>
        <taxon>Pterygota</taxon>
        <taxon>Neoptera</taxon>
        <taxon>Endopterygota</taxon>
        <taxon>Diptera</taxon>
        <taxon>Nematocera</taxon>
        <taxon>Chironomoidea</taxon>
        <taxon>Chironomidae</taxon>
        <taxon>Clunio</taxon>
    </lineage>
</organism>
<feature type="compositionally biased region" description="Basic and acidic residues" evidence="1">
    <location>
        <begin position="9"/>
        <end position="36"/>
    </location>
</feature>
<keyword evidence="3" id="KW-1185">Reference proteome</keyword>
<dbReference type="Proteomes" id="UP000183832">
    <property type="component" value="Unassembled WGS sequence"/>
</dbReference>
<accession>A0A1J1I5E6</accession>
<sequence length="67" mass="7850">MFMNRKAKISHEHSINEKAETPNIHENKAQQNEKSEGRKVFRFTSVELNVENVATTKALRLRKISHF</sequence>
<evidence type="ECO:0000256" key="1">
    <source>
        <dbReference type="SAM" id="MobiDB-lite"/>
    </source>
</evidence>